<dbReference type="InterPro" id="IPR020846">
    <property type="entry name" value="MFS_dom"/>
</dbReference>
<feature type="transmembrane region" description="Helical" evidence="7">
    <location>
        <begin position="226"/>
        <end position="249"/>
    </location>
</feature>
<keyword evidence="4 7" id="KW-0812">Transmembrane</keyword>
<feature type="transmembrane region" description="Helical" evidence="7">
    <location>
        <begin position="143"/>
        <end position="164"/>
    </location>
</feature>
<gene>
    <name evidence="9" type="ORF">CUESP1_2418</name>
</gene>
<dbReference type="Proteomes" id="UP000245423">
    <property type="component" value="Chromosome 1"/>
</dbReference>
<keyword evidence="2" id="KW-0813">Transport</keyword>
<evidence type="ECO:0000256" key="1">
    <source>
        <dbReference type="ARBA" id="ARBA00004651"/>
    </source>
</evidence>
<accession>A0A1M4PQJ8</accession>
<dbReference type="InterPro" id="IPR036259">
    <property type="entry name" value="MFS_trans_sf"/>
</dbReference>
<dbReference type="GO" id="GO:0005886">
    <property type="term" value="C:plasma membrane"/>
    <property type="evidence" value="ECO:0007669"/>
    <property type="project" value="UniProtKB-SubCell"/>
</dbReference>
<dbReference type="RefSeq" id="WP_025641876.1">
    <property type="nucleotide sequence ID" value="NZ_LT669839.1"/>
</dbReference>
<dbReference type="PANTHER" id="PTHR43266">
    <property type="entry name" value="MACROLIDE-EFFLUX PROTEIN"/>
    <property type="match status" value="1"/>
</dbReference>
<evidence type="ECO:0000256" key="3">
    <source>
        <dbReference type="ARBA" id="ARBA00022475"/>
    </source>
</evidence>
<dbReference type="SUPFAM" id="SSF103473">
    <property type="entry name" value="MFS general substrate transporter"/>
    <property type="match status" value="1"/>
</dbReference>
<dbReference type="Gene3D" id="1.20.1250.20">
    <property type="entry name" value="MFS general substrate transporter like domains"/>
    <property type="match status" value="1"/>
</dbReference>
<evidence type="ECO:0000259" key="8">
    <source>
        <dbReference type="PROSITE" id="PS50850"/>
    </source>
</evidence>
<feature type="transmembrane region" description="Helical" evidence="7">
    <location>
        <begin position="106"/>
        <end position="131"/>
    </location>
</feature>
<dbReference type="OrthoDB" id="9763297at2"/>
<dbReference type="CDD" id="cd06173">
    <property type="entry name" value="MFS_MefA_like"/>
    <property type="match status" value="1"/>
</dbReference>
<feature type="transmembrane region" description="Helical" evidence="7">
    <location>
        <begin position="386"/>
        <end position="404"/>
    </location>
</feature>
<dbReference type="EMBL" id="LT669839">
    <property type="protein sequence ID" value="SHD77764.1"/>
    <property type="molecule type" value="Genomic_DNA"/>
</dbReference>
<keyword evidence="3" id="KW-1003">Cell membrane</keyword>
<feature type="transmembrane region" description="Helical" evidence="7">
    <location>
        <begin position="321"/>
        <end position="345"/>
    </location>
</feature>
<feature type="transmembrane region" description="Helical" evidence="7">
    <location>
        <begin position="290"/>
        <end position="309"/>
    </location>
</feature>
<reference evidence="9 10" key="1">
    <citation type="submission" date="2016-11" db="EMBL/GenBank/DDBJ databases">
        <authorList>
            <person name="Manzoor S."/>
        </authorList>
    </citation>
    <scope>NUCLEOTIDE SEQUENCE [LARGE SCALE GENOMIC DNA]</scope>
    <source>
        <strain evidence="9">Clostridium ultunense strain Esp</strain>
    </source>
</reference>
<protein>
    <submittedName>
        <fullName evidence="9">Putative Major facilitator superfamily MFS_1</fullName>
    </submittedName>
</protein>
<comment type="subcellular location">
    <subcellularLocation>
        <location evidence="1">Cell membrane</location>
        <topology evidence="1">Multi-pass membrane protein</topology>
    </subcellularLocation>
</comment>
<evidence type="ECO:0000256" key="2">
    <source>
        <dbReference type="ARBA" id="ARBA00022448"/>
    </source>
</evidence>
<feature type="transmembrane region" description="Helical" evidence="7">
    <location>
        <begin position="261"/>
        <end position="278"/>
    </location>
</feature>
<feature type="transmembrane region" description="Helical" evidence="7">
    <location>
        <begin position="76"/>
        <end position="94"/>
    </location>
</feature>
<keyword evidence="10" id="KW-1185">Reference proteome</keyword>
<dbReference type="PANTHER" id="PTHR43266:SF9">
    <property type="entry name" value="PERMEASE, MAJOR FACILITATOR SUPERFAMILY-RELATED"/>
    <property type="match status" value="1"/>
</dbReference>
<keyword evidence="5 7" id="KW-1133">Transmembrane helix</keyword>
<name>A0A1M4PQJ8_9FIRM</name>
<dbReference type="AlphaFoldDB" id="A0A1M4PQJ8"/>
<evidence type="ECO:0000256" key="5">
    <source>
        <dbReference type="ARBA" id="ARBA00022989"/>
    </source>
</evidence>
<evidence type="ECO:0000256" key="7">
    <source>
        <dbReference type="SAM" id="Phobius"/>
    </source>
</evidence>
<dbReference type="GO" id="GO:0022857">
    <property type="term" value="F:transmembrane transporter activity"/>
    <property type="evidence" value="ECO:0007669"/>
    <property type="project" value="InterPro"/>
</dbReference>
<feature type="domain" description="Major facilitator superfamily (MFS) profile" evidence="8">
    <location>
        <begin position="10"/>
        <end position="408"/>
    </location>
</feature>
<evidence type="ECO:0000313" key="9">
    <source>
        <dbReference type="EMBL" id="SHD77764.1"/>
    </source>
</evidence>
<dbReference type="PROSITE" id="PS50850">
    <property type="entry name" value="MFS"/>
    <property type="match status" value="1"/>
</dbReference>
<proteinExistence type="predicted"/>
<keyword evidence="6 7" id="KW-0472">Membrane</keyword>
<organism evidence="9 10">
    <name type="scientific">[Clostridium] ultunense Esp</name>
    <dbReference type="NCBI Taxonomy" id="1288971"/>
    <lineage>
        <taxon>Bacteria</taxon>
        <taxon>Bacillati</taxon>
        <taxon>Bacillota</taxon>
        <taxon>Tissierellia</taxon>
        <taxon>Tissierellales</taxon>
        <taxon>Tepidimicrobiaceae</taxon>
        <taxon>Schnuerera</taxon>
    </lineage>
</organism>
<evidence type="ECO:0000313" key="10">
    <source>
        <dbReference type="Proteomes" id="UP000245423"/>
    </source>
</evidence>
<dbReference type="InterPro" id="IPR011701">
    <property type="entry name" value="MFS"/>
</dbReference>
<feature type="transmembrane region" description="Helical" evidence="7">
    <location>
        <begin position="357"/>
        <end position="380"/>
    </location>
</feature>
<evidence type="ECO:0000256" key="6">
    <source>
        <dbReference type="ARBA" id="ARBA00023136"/>
    </source>
</evidence>
<feature type="transmembrane region" description="Helical" evidence="7">
    <location>
        <begin position="34"/>
        <end position="55"/>
    </location>
</feature>
<sequence length="429" mass="47068">MNTKLIKQKDFFLLILGKLVSLLGSNMQQFALSLYVLSLTGSATIFASILSISILPRLLLSPIAGVFGDWFDRKRTIVLLDLLNFIIIGIYAVIFTINGSLTLPMIYILVILLEITEIFFGSAMSAVIPSMVEKEDLLDANSFNSLVMNLGQLLAPVLGAIIYGSFGLKIVMTINSLSFLLSAISEMFINIPKKHKKPEEISAKAFKMDLIEGINIIKGNKFISTMIYLGTIINFILAPIFSVGLVFIIKEVLKATDFQFGIFQMVLSASMIAAPIFASGYIKKVKVGKLCYTSFVSIALSILVMAVIPSKVILGSFKSNLVPYILLSIISFMVGVFATTANIAMGTIFNQVTPIELMGRTSTVFNLAVTVFIPIGQMIFGYLYDIISPSYVIAISGLILIFTVKRYKIALMELDEQEDGIRGDAINEI</sequence>
<evidence type="ECO:0000256" key="4">
    <source>
        <dbReference type="ARBA" id="ARBA00022692"/>
    </source>
</evidence>
<dbReference type="Pfam" id="PF07690">
    <property type="entry name" value="MFS_1"/>
    <property type="match status" value="1"/>
</dbReference>